<evidence type="ECO:0000313" key="4">
    <source>
        <dbReference type="Proteomes" id="UP001172082"/>
    </source>
</evidence>
<gene>
    <name evidence="3" type="ORF">QQ008_29010</name>
</gene>
<protein>
    <submittedName>
        <fullName evidence="3">M56 family metallopeptidase</fullName>
    </submittedName>
</protein>
<feature type="transmembrane region" description="Helical" evidence="1">
    <location>
        <begin position="53"/>
        <end position="74"/>
    </location>
</feature>
<dbReference type="Pfam" id="PF05569">
    <property type="entry name" value="Peptidase_M56"/>
    <property type="match status" value="1"/>
</dbReference>
<keyword evidence="4" id="KW-1185">Reference proteome</keyword>
<evidence type="ECO:0000256" key="1">
    <source>
        <dbReference type="SAM" id="Phobius"/>
    </source>
</evidence>
<keyword evidence="1" id="KW-1133">Transmembrane helix</keyword>
<feature type="domain" description="Peptidase M56" evidence="2">
    <location>
        <begin position="100"/>
        <end position="218"/>
    </location>
</feature>
<feature type="transmembrane region" description="Helical" evidence="1">
    <location>
        <begin position="228"/>
        <end position="248"/>
    </location>
</feature>
<evidence type="ECO:0000313" key="3">
    <source>
        <dbReference type="EMBL" id="MDN5205458.1"/>
    </source>
</evidence>
<evidence type="ECO:0000259" key="2">
    <source>
        <dbReference type="Pfam" id="PF05569"/>
    </source>
</evidence>
<dbReference type="PANTHER" id="PTHR34978:SF3">
    <property type="entry name" value="SLR0241 PROTEIN"/>
    <property type="match status" value="1"/>
</dbReference>
<proteinExistence type="predicted"/>
<dbReference type="InterPro" id="IPR052173">
    <property type="entry name" value="Beta-lactam_resp_regulator"/>
</dbReference>
<reference evidence="3" key="1">
    <citation type="submission" date="2023-06" db="EMBL/GenBank/DDBJ databases">
        <title>Genomic of Parafulvivirga corallium.</title>
        <authorList>
            <person name="Wang G."/>
        </authorList>
    </citation>
    <scope>NUCLEOTIDE SEQUENCE</scope>
    <source>
        <strain evidence="3">BMA10</strain>
    </source>
</reference>
<organism evidence="3 4">
    <name type="scientific">Splendidivirga corallicola</name>
    <dbReference type="NCBI Taxonomy" id="3051826"/>
    <lineage>
        <taxon>Bacteria</taxon>
        <taxon>Pseudomonadati</taxon>
        <taxon>Bacteroidota</taxon>
        <taxon>Cytophagia</taxon>
        <taxon>Cytophagales</taxon>
        <taxon>Splendidivirgaceae</taxon>
        <taxon>Splendidivirga</taxon>
    </lineage>
</organism>
<dbReference type="CDD" id="cd07341">
    <property type="entry name" value="M56_BlaR1_MecR1_like"/>
    <property type="match status" value="1"/>
</dbReference>
<dbReference type="Proteomes" id="UP001172082">
    <property type="component" value="Unassembled WGS sequence"/>
</dbReference>
<dbReference type="InterPro" id="IPR008756">
    <property type="entry name" value="Peptidase_M56"/>
</dbReference>
<sequence>MIFPLIEINQGMLSFGQRAIDFSIEQATGLSLNAVKQFVQFPVSDFGVSLGDIFLVVYIMGLLLRLCMLSFSLYKIFKIIPTSTGGMIGGYQLVKTKRSFVAGSFFKYIFIGELFQKLSQNEKDIILKHERAHLDQKHTLDICLVEIVSTVLWFNPILILIKRSVRNVHEYCADNATAASHSVKNYLQLLLSIAIESKRFSLFNNFSHSQLKKRMVMLSKKRNSTLDMIKVLLILPIVALLLFSFSHLSPRDNGIKFYLDGKLINHKEGIKYSDIQVPGFKGELSYNANGKMMDDMRNHGAKMRIILARETRSIKQFEAQKLESQKTLQMLEVFELARPGDRFVIEFFELPEKQGFPRFILLPVKD</sequence>
<comment type="caution">
    <text evidence="3">The sequence shown here is derived from an EMBL/GenBank/DDBJ whole genome shotgun (WGS) entry which is preliminary data.</text>
</comment>
<name>A0ABT8L0W7_9BACT</name>
<accession>A0ABT8L0W7</accession>
<dbReference type="PANTHER" id="PTHR34978">
    <property type="entry name" value="POSSIBLE SENSOR-TRANSDUCER PROTEIN BLAR"/>
    <property type="match status" value="1"/>
</dbReference>
<keyword evidence="1" id="KW-0472">Membrane</keyword>
<keyword evidence="1" id="KW-0812">Transmembrane</keyword>
<dbReference type="EMBL" id="JAUJEA010000019">
    <property type="protein sequence ID" value="MDN5205458.1"/>
    <property type="molecule type" value="Genomic_DNA"/>
</dbReference>